<dbReference type="Pfam" id="PF05698">
    <property type="entry name" value="Trigger_C"/>
    <property type="match status" value="1"/>
</dbReference>
<dbReference type="PANTHER" id="PTHR30560">
    <property type="entry name" value="TRIGGER FACTOR CHAPERONE AND PEPTIDYL-PROLYL CIS/TRANS ISOMERASE"/>
    <property type="match status" value="1"/>
</dbReference>
<dbReference type="GO" id="GO:0003755">
    <property type="term" value="F:peptidyl-prolyl cis-trans isomerase activity"/>
    <property type="evidence" value="ECO:0007669"/>
    <property type="project" value="UniProtKB-UniRule"/>
</dbReference>
<evidence type="ECO:0000256" key="1">
    <source>
        <dbReference type="ARBA" id="ARBA00000971"/>
    </source>
</evidence>
<dbReference type="Gene3D" id="1.10.3120.10">
    <property type="entry name" value="Trigger factor, C-terminal domain"/>
    <property type="match status" value="1"/>
</dbReference>
<dbReference type="GO" id="GO:0043335">
    <property type="term" value="P:protein unfolding"/>
    <property type="evidence" value="ECO:0007669"/>
    <property type="project" value="TreeGrafter"/>
</dbReference>
<accession>A0A5E6MGB8</accession>
<dbReference type="GO" id="GO:0051301">
    <property type="term" value="P:cell division"/>
    <property type="evidence" value="ECO:0007669"/>
    <property type="project" value="UniProtKB-KW"/>
</dbReference>
<dbReference type="PIRSF" id="PIRSF003095">
    <property type="entry name" value="Trigger_factor"/>
    <property type="match status" value="1"/>
</dbReference>
<evidence type="ECO:0000256" key="4">
    <source>
        <dbReference type="ARBA" id="ARBA00016902"/>
    </source>
</evidence>
<evidence type="ECO:0000256" key="3">
    <source>
        <dbReference type="ARBA" id="ARBA00013194"/>
    </source>
</evidence>
<dbReference type="SUPFAM" id="SSF109998">
    <property type="entry name" value="Triger factor/SurA peptide-binding domain-like"/>
    <property type="match status" value="1"/>
</dbReference>
<dbReference type="HAMAP" id="MF_00303">
    <property type="entry name" value="Trigger_factor_Tig"/>
    <property type="match status" value="1"/>
</dbReference>
<evidence type="ECO:0000313" key="13">
    <source>
        <dbReference type="EMBL" id="VVM07401.1"/>
    </source>
</evidence>
<dbReference type="SUPFAM" id="SSF102735">
    <property type="entry name" value="Trigger factor ribosome-binding domain"/>
    <property type="match status" value="1"/>
</dbReference>
<evidence type="ECO:0000259" key="11">
    <source>
        <dbReference type="Pfam" id="PF05697"/>
    </source>
</evidence>
<evidence type="ECO:0000256" key="9">
    <source>
        <dbReference type="HAMAP-Rule" id="MF_00303"/>
    </source>
</evidence>
<comment type="subcellular location">
    <subcellularLocation>
        <location evidence="9">Cytoplasm</location>
    </subcellularLocation>
    <text evidence="9">About half TF is bound to the ribosome near the polypeptide exit tunnel while the other half is free in the cytoplasm.</text>
</comment>
<keyword evidence="14" id="KW-1185">Reference proteome</keyword>
<evidence type="ECO:0000256" key="2">
    <source>
        <dbReference type="ARBA" id="ARBA00005464"/>
    </source>
</evidence>
<comment type="function">
    <text evidence="9">Involved in protein export. Acts as a chaperone by maintaining the newly synthesized protein in an open conformation. Functions as a peptidyl-prolyl cis-trans isomerase.</text>
</comment>
<evidence type="ECO:0000256" key="5">
    <source>
        <dbReference type="ARBA" id="ARBA00023110"/>
    </source>
</evidence>
<feature type="domain" description="PPIase FKBP-type" evidence="10">
    <location>
        <begin position="161"/>
        <end position="247"/>
    </location>
</feature>
<sequence>MVTVQIEELTPCRKRLRIEVSADEVTQVRKEVVGRFTQIARLPGYRPGKAPIPLVEKQFQKEIDEELQKMLVTRGLREAIQKQQIDVVRALGTEDARYLSGLSFSFAVLVDCAPAFTLPDYSATALPRTETEVSKEEVGQAVDKLLEARATFTDVPARPLSEGDYAVLRYEATIDGQRMKDVLPAAGILAGAEDQWLLVKPGVFVPGFTEGVLGMEIGQTRQISVRFPEDWFFEPLRGKTAEYSITLSALKERHIPSLSDDLAKEIAGTDQSGLLSMVQSAVETEKKRGARREQSNHILNSLLGSVEFPLPESLVEEETANAVREVVAENQERGIPLAVLEEKKGEIFSNARRLGAQRVKLRFLIDRIAKNESVTVSDEEFSRAVASLAHRQNLPPRQFIQRVPRESLEALKRQILLEKVMDFLIEKAKVASV</sequence>
<dbReference type="InterPro" id="IPR046357">
    <property type="entry name" value="PPIase_dom_sf"/>
</dbReference>
<protein>
    <recommendedName>
        <fullName evidence="4 9">Trigger factor</fullName>
        <shortName evidence="9">TF</shortName>
        <ecNumber evidence="3 9">5.2.1.8</ecNumber>
    </recommendedName>
    <alternativeName>
        <fullName evidence="8 9">PPIase</fullName>
    </alternativeName>
</protein>
<evidence type="ECO:0000256" key="8">
    <source>
        <dbReference type="ARBA" id="ARBA00029986"/>
    </source>
</evidence>
<keyword evidence="5 9" id="KW-0697">Rotamase</keyword>
<evidence type="ECO:0000259" key="10">
    <source>
        <dbReference type="Pfam" id="PF00254"/>
    </source>
</evidence>
<dbReference type="EMBL" id="CABFVA020000093">
    <property type="protein sequence ID" value="VVM07401.1"/>
    <property type="molecule type" value="Genomic_DNA"/>
</dbReference>
<organism evidence="13 14">
    <name type="scientific">Methylacidimicrobium tartarophylax</name>
    <dbReference type="NCBI Taxonomy" id="1041768"/>
    <lineage>
        <taxon>Bacteria</taxon>
        <taxon>Pseudomonadati</taxon>
        <taxon>Verrucomicrobiota</taxon>
        <taxon>Methylacidimicrobium</taxon>
    </lineage>
</organism>
<comment type="catalytic activity">
    <reaction evidence="1 9">
        <text>[protein]-peptidylproline (omega=180) = [protein]-peptidylproline (omega=0)</text>
        <dbReference type="Rhea" id="RHEA:16237"/>
        <dbReference type="Rhea" id="RHEA-COMP:10747"/>
        <dbReference type="Rhea" id="RHEA-COMP:10748"/>
        <dbReference type="ChEBI" id="CHEBI:83833"/>
        <dbReference type="ChEBI" id="CHEBI:83834"/>
        <dbReference type="EC" id="5.2.1.8"/>
    </reaction>
</comment>
<dbReference type="GO" id="GO:0005737">
    <property type="term" value="C:cytoplasm"/>
    <property type="evidence" value="ECO:0007669"/>
    <property type="project" value="UniProtKB-SubCell"/>
</dbReference>
<dbReference type="OrthoDB" id="9767721at2"/>
<dbReference type="InterPro" id="IPR005215">
    <property type="entry name" value="Trig_fac"/>
</dbReference>
<dbReference type="InterPro" id="IPR027304">
    <property type="entry name" value="Trigger_fact/SurA_dom_sf"/>
</dbReference>
<keyword evidence="9" id="KW-0131">Cell cycle</keyword>
<dbReference type="InterPro" id="IPR008880">
    <property type="entry name" value="Trigger_fac_C"/>
</dbReference>
<dbReference type="Pfam" id="PF05697">
    <property type="entry name" value="Trigger_N"/>
    <property type="match status" value="1"/>
</dbReference>
<reference evidence="13 14" key="1">
    <citation type="submission" date="2019-09" db="EMBL/GenBank/DDBJ databases">
        <authorList>
            <person name="Cremers G."/>
        </authorList>
    </citation>
    <scope>NUCLEOTIDE SEQUENCE [LARGE SCALE GENOMIC DNA]</scope>
    <source>
        <strain evidence="13">4A</strain>
    </source>
</reference>
<dbReference type="Pfam" id="PF00254">
    <property type="entry name" value="FKBP_C"/>
    <property type="match status" value="1"/>
</dbReference>
<dbReference type="InterPro" id="IPR036611">
    <property type="entry name" value="Trigger_fac_ribosome-bd_sf"/>
</dbReference>
<keyword evidence="7 9" id="KW-0413">Isomerase</keyword>
<feature type="domain" description="Trigger factor C-terminal" evidence="12">
    <location>
        <begin position="278"/>
        <end position="426"/>
    </location>
</feature>
<dbReference type="Gene3D" id="3.10.50.40">
    <property type="match status" value="1"/>
</dbReference>
<keyword evidence="6 9" id="KW-0143">Chaperone</keyword>
<keyword evidence="9" id="KW-0132">Cell division</keyword>
<dbReference type="SUPFAM" id="SSF54534">
    <property type="entry name" value="FKBP-like"/>
    <property type="match status" value="1"/>
</dbReference>
<dbReference type="AlphaFoldDB" id="A0A5E6MGB8"/>
<dbReference type="GO" id="GO:0044183">
    <property type="term" value="F:protein folding chaperone"/>
    <property type="evidence" value="ECO:0007669"/>
    <property type="project" value="TreeGrafter"/>
</dbReference>
<evidence type="ECO:0000313" key="14">
    <source>
        <dbReference type="Proteomes" id="UP000334923"/>
    </source>
</evidence>
<evidence type="ECO:0000256" key="6">
    <source>
        <dbReference type="ARBA" id="ARBA00023186"/>
    </source>
</evidence>
<dbReference type="NCBIfam" id="TIGR00115">
    <property type="entry name" value="tig"/>
    <property type="match status" value="1"/>
</dbReference>
<dbReference type="RefSeq" id="WP_142660545.1">
    <property type="nucleotide sequence ID" value="NZ_CABFVA020000093.1"/>
</dbReference>
<evidence type="ECO:0000256" key="7">
    <source>
        <dbReference type="ARBA" id="ARBA00023235"/>
    </source>
</evidence>
<dbReference type="Proteomes" id="UP000334923">
    <property type="component" value="Unassembled WGS sequence"/>
</dbReference>
<gene>
    <name evidence="9 13" type="primary">tig</name>
    <name evidence="13" type="ORF">MAMT_01739</name>
</gene>
<evidence type="ECO:0000259" key="12">
    <source>
        <dbReference type="Pfam" id="PF05698"/>
    </source>
</evidence>
<comment type="similarity">
    <text evidence="2 9">Belongs to the FKBP-type PPIase family. Tig subfamily.</text>
</comment>
<dbReference type="InterPro" id="IPR037041">
    <property type="entry name" value="Trigger_fac_C_sf"/>
</dbReference>
<dbReference type="PANTHER" id="PTHR30560:SF3">
    <property type="entry name" value="TRIGGER FACTOR-LIKE PROTEIN TIG, CHLOROPLASTIC"/>
    <property type="match status" value="1"/>
</dbReference>
<comment type="domain">
    <text evidence="9">Consists of 3 domains; the N-terminus binds the ribosome, the middle domain has PPIase activity, while the C-terminus has intrinsic chaperone activity on its own.</text>
</comment>
<dbReference type="InterPro" id="IPR008881">
    <property type="entry name" value="Trigger_fac_ribosome-bd_bac"/>
</dbReference>
<dbReference type="GO" id="GO:0015031">
    <property type="term" value="P:protein transport"/>
    <property type="evidence" value="ECO:0007669"/>
    <property type="project" value="UniProtKB-UniRule"/>
</dbReference>
<proteinExistence type="inferred from homology"/>
<dbReference type="GO" id="GO:0051083">
    <property type="term" value="P:'de novo' cotranslational protein folding"/>
    <property type="evidence" value="ECO:0007669"/>
    <property type="project" value="TreeGrafter"/>
</dbReference>
<keyword evidence="9" id="KW-0963">Cytoplasm</keyword>
<dbReference type="Gene3D" id="3.30.70.1050">
    <property type="entry name" value="Trigger factor ribosome-binding domain"/>
    <property type="match status" value="1"/>
</dbReference>
<feature type="domain" description="Trigger factor ribosome-binding bacterial" evidence="11">
    <location>
        <begin position="3"/>
        <end position="145"/>
    </location>
</feature>
<name>A0A5E6MGB8_9BACT</name>
<dbReference type="EC" id="5.2.1.8" evidence="3 9"/>
<dbReference type="InterPro" id="IPR001179">
    <property type="entry name" value="PPIase_FKBP_dom"/>
</dbReference>
<dbReference type="GO" id="GO:0043022">
    <property type="term" value="F:ribosome binding"/>
    <property type="evidence" value="ECO:0007669"/>
    <property type="project" value="TreeGrafter"/>
</dbReference>